<dbReference type="PANTHER" id="PTHR41791:SF1">
    <property type="entry name" value="SSL7039 PROTEIN"/>
    <property type="match status" value="1"/>
</dbReference>
<dbReference type="NCBIfam" id="TIGR02683">
    <property type="entry name" value="upstrm_HI1419"/>
    <property type="match status" value="1"/>
</dbReference>
<dbReference type="EMBL" id="VXRG01000027">
    <property type="protein sequence ID" value="MXY92306.1"/>
    <property type="molecule type" value="Genomic_DNA"/>
</dbReference>
<comment type="caution">
    <text evidence="1">The sequence shown here is derived from an EMBL/GenBank/DDBJ whole genome shotgun (WGS) entry which is preliminary data.</text>
</comment>
<sequence>MKIREYVDDRGRSPFGRWFDGLDAGAAARVRTSLARMEAGNLSNVRGVGSGVLECRINVGPGYRVYFGKDGDTLIILLGGGTKARQQRDIEGARELWQEYRRRKQKEV</sequence>
<accession>A0A6B0YMQ0</accession>
<organism evidence="1">
    <name type="scientific">Caldilineaceae bacterium SB0664_bin_27</name>
    <dbReference type="NCBI Taxonomy" id="2605260"/>
    <lineage>
        <taxon>Bacteria</taxon>
        <taxon>Bacillati</taxon>
        <taxon>Chloroflexota</taxon>
        <taxon>Caldilineae</taxon>
        <taxon>Caldilineales</taxon>
        <taxon>Caldilineaceae</taxon>
    </lineage>
</organism>
<gene>
    <name evidence="1" type="ORF">F4Y42_02540</name>
</gene>
<dbReference type="PANTHER" id="PTHR41791">
    <property type="entry name" value="SSL7039 PROTEIN"/>
    <property type="match status" value="1"/>
</dbReference>
<name>A0A6B0YMQ0_9CHLR</name>
<dbReference type="PIRSF" id="PIRSF028744">
    <property type="entry name" value="Addict_mod_HI1419"/>
    <property type="match status" value="1"/>
</dbReference>
<dbReference type="InterPro" id="IPR014056">
    <property type="entry name" value="TypeIITA-like_toxin_pred"/>
</dbReference>
<reference evidence="1" key="1">
    <citation type="submission" date="2019-09" db="EMBL/GenBank/DDBJ databases">
        <title>Characterisation of the sponge microbiome using genome-centric metagenomics.</title>
        <authorList>
            <person name="Engelberts J.P."/>
            <person name="Robbins S.J."/>
            <person name="De Goeij J.M."/>
            <person name="Aranda M."/>
            <person name="Bell S.C."/>
            <person name="Webster N.S."/>
        </authorList>
    </citation>
    <scope>NUCLEOTIDE SEQUENCE</scope>
    <source>
        <strain evidence="1">SB0664_bin_27</strain>
    </source>
</reference>
<protein>
    <submittedName>
        <fullName evidence="1">Type II toxin-antitoxin system RelE/ParE family toxin</fullName>
    </submittedName>
</protein>
<dbReference type="AlphaFoldDB" id="A0A6B0YMQ0"/>
<proteinExistence type="predicted"/>
<evidence type="ECO:0000313" key="1">
    <source>
        <dbReference type="EMBL" id="MXY92306.1"/>
    </source>
</evidence>